<feature type="region of interest" description="Disordered" evidence="1">
    <location>
        <begin position="99"/>
        <end position="136"/>
    </location>
</feature>
<feature type="compositionally biased region" description="Basic and acidic residues" evidence="1">
    <location>
        <begin position="240"/>
        <end position="267"/>
    </location>
</feature>
<proteinExistence type="predicted"/>
<keyword evidence="2" id="KW-0732">Signal</keyword>
<dbReference type="OrthoDB" id="3246365at2759"/>
<keyword evidence="4" id="KW-0378">Hydrolase</keyword>
<evidence type="ECO:0000259" key="3">
    <source>
        <dbReference type="Pfam" id="PF08590"/>
    </source>
</evidence>
<dbReference type="AlphaFoldDB" id="A0A8H7DL49"/>
<evidence type="ECO:0000256" key="1">
    <source>
        <dbReference type="SAM" id="MobiDB-lite"/>
    </source>
</evidence>
<keyword evidence="4" id="KW-0347">Helicase</keyword>
<evidence type="ECO:0000313" key="4">
    <source>
        <dbReference type="EMBL" id="KAF7376348.1"/>
    </source>
</evidence>
<accession>A0A8H7DL49</accession>
<gene>
    <name evidence="4" type="ORF">MSAN_00050300</name>
</gene>
<keyword evidence="4" id="KW-0067">ATP-binding</keyword>
<dbReference type="GO" id="GO:0004386">
    <property type="term" value="F:helicase activity"/>
    <property type="evidence" value="ECO:0007669"/>
    <property type="project" value="UniProtKB-KW"/>
</dbReference>
<protein>
    <submittedName>
        <fullName evidence="4">ATP-dependent DNA helicase</fullName>
    </submittedName>
</protein>
<comment type="caution">
    <text evidence="4">The sequence shown here is derived from an EMBL/GenBank/DDBJ whole genome shotgun (WGS) entry which is preliminary data.</text>
</comment>
<feature type="signal peptide" evidence="2">
    <location>
        <begin position="1"/>
        <end position="18"/>
    </location>
</feature>
<keyword evidence="4" id="KW-0547">Nucleotide-binding</keyword>
<feature type="domain" description="DUF1771" evidence="3">
    <location>
        <begin position="171"/>
        <end position="230"/>
    </location>
</feature>
<evidence type="ECO:0000256" key="2">
    <source>
        <dbReference type="SAM" id="SignalP"/>
    </source>
</evidence>
<dbReference type="Proteomes" id="UP000623467">
    <property type="component" value="Unassembled WGS sequence"/>
</dbReference>
<dbReference type="InterPro" id="IPR013899">
    <property type="entry name" value="DUF1771"/>
</dbReference>
<dbReference type="EMBL" id="JACAZH010000001">
    <property type="protein sequence ID" value="KAF7376348.1"/>
    <property type="molecule type" value="Genomic_DNA"/>
</dbReference>
<feature type="compositionally biased region" description="Basic and acidic residues" evidence="1">
    <location>
        <begin position="122"/>
        <end position="136"/>
    </location>
</feature>
<evidence type="ECO:0000313" key="5">
    <source>
        <dbReference type="Proteomes" id="UP000623467"/>
    </source>
</evidence>
<organism evidence="4 5">
    <name type="scientific">Mycena sanguinolenta</name>
    <dbReference type="NCBI Taxonomy" id="230812"/>
    <lineage>
        <taxon>Eukaryota</taxon>
        <taxon>Fungi</taxon>
        <taxon>Dikarya</taxon>
        <taxon>Basidiomycota</taxon>
        <taxon>Agaricomycotina</taxon>
        <taxon>Agaricomycetes</taxon>
        <taxon>Agaricomycetidae</taxon>
        <taxon>Agaricales</taxon>
        <taxon>Marasmiineae</taxon>
        <taxon>Mycenaceae</taxon>
        <taxon>Mycena</taxon>
    </lineage>
</organism>
<feature type="chain" id="PRO_5034654514" evidence="2">
    <location>
        <begin position="19"/>
        <end position="275"/>
    </location>
</feature>
<name>A0A8H7DL49_9AGAR</name>
<keyword evidence="5" id="KW-1185">Reference proteome</keyword>
<reference evidence="4" key="1">
    <citation type="submission" date="2020-05" db="EMBL/GenBank/DDBJ databases">
        <title>Mycena genomes resolve the evolution of fungal bioluminescence.</title>
        <authorList>
            <person name="Tsai I.J."/>
        </authorList>
    </citation>
    <scope>NUCLEOTIDE SEQUENCE</scope>
    <source>
        <strain evidence="4">160909Yilan</strain>
    </source>
</reference>
<sequence length="275" mass="31118">MSITSLALLVGLGARILLDQYTRSGEASVQSIVVLGLWQGCGLHYVTTASKELLTPAAAIVVAKLFFDFAIGQDATKAMVTLLGDLSSRWMDDSDYVRSGRKRHVHQSAPAPRPRSRSIHTRRSEGDERERRPVRRDNLRRAVSDITSVDTNSLLFGRDPTMTPLDREVAALRARASLADSERRRYKEERKWAIEAGDGARAKEMSWQVKRYTALMKSFHREADDKIIEASTGVRQSTQRTERPEASPDQRARRNDTPDSRVEADRRRSMRVNVR</sequence>
<dbReference type="Pfam" id="PF08590">
    <property type="entry name" value="DUF1771"/>
    <property type="match status" value="1"/>
</dbReference>
<feature type="region of interest" description="Disordered" evidence="1">
    <location>
        <begin position="225"/>
        <end position="275"/>
    </location>
</feature>